<feature type="compositionally biased region" description="Low complexity" evidence="1">
    <location>
        <begin position="108"/>
        <end position="135"/>
    </location>
</feature>
<sequence length="626" mass="66915">MPKRKKRKDGDEDEALLGGAERARRAARRGGGGGGGKRRAKAPPADLKHWVLRWPLDDVAAPAAESRSRSGCARRAAAGDVADRRRLRRVVRPASTRRRARPWRRRSGPAASGRAPPRSRSRASATRGPGRSSRPPGRDAVATAGRAVAETAPGTRAVSVLAASLWFCDAWDDLVGDGWRCRDAGASLPRSRVDAALARRHWPRFLDGLVTGRAATHVRFADDDGGGGGAFGGDELADDIEDAFVTRDGFAVEEDEEARAVEEEEGRAPSRTTRSRRRRPRRPRPSTSRRRARWPRSTTAPSPSSRARRARARRPSSRPRCCASPRGLPRARGAPSNRAVTVTFDRVLRGCPALDAALVGVRASLVDDEAAPPRAARFAYTAGDARGARPRGRRGPGLAPARRAAVVAAHDVHDDAVRRARGADLAREFVEGSRVSVEAETLACLQNLAWSGRLLLVGDQCQLPATVVSPLAVRAGFDRSMLSRLAAARRGAWPEPAMLEIQYRMDPAIAAFPSGRWYGGRLRRARGPATATSRRPARAGLASGARRALVDVASGAERRDGAALANPREAALVAAAGRAAAATGASVAVLTFYAGSARSSRRRSRARAAACRPSTRPRAPRPTSSS</sequence>
<gene>
    <name evidence="3" type="ORF">SO694_00171053</name>
</gene>
<dbReference type="PANTHER" id="PTHR10887">
    <property type="entry name" value="DNA2/NAM7 HELICASE FAMILY"/>
    <property type="match status" value="1"/>
</dbReference>
<protein>
    <submittedName>
        <fullName evidence="3">Nonsense-mediated decay protein</fullName>
    </submittedName>
</protein>
<dbReference type="PANTHER" id="PTHR10887:SF495">
    <property type="entry name" value="HELICASE SENATAXIN ISOFORM X1-RELATED"/>
    <property type="match status" value="1"/>
</dbReference>
<dbReference type="EMBL" id="JBBJCI010000177">
    <property type="protein sequence ID" value="KAK7241593.1"/>
    <property type="molecule type" value="Genomic_DNA"/>
</dbReference>
<dbReference type="InterPro" id="IPR027417">
    <property type="entry name" value="P-loop_NTPase"/>
</dbReference>
<dbReference type="Gene3D" id="3.40.50.300">
    <property type="entry name" value="P-loop containing nucleotide triphosphate hydrolases"/>
    <property type="match status" value="2"/>
</dbReference>
<dbReference type="Proteomes" id="UP001363151">
    <property type="component" value="Unassembled WGS sequence"/>
</dbReference>
<organism evidence="3 4">
    <name type="scientific">Aureococcus anophagefferens</name>
    <name type="common">Harmful bloom alga</name>
    <dbReference type="NCBI Taxonomy" id="44056"/>
    <lineage>
        <taxon>Eukaryota</taxon>
        <taxon>Sar</taxon>
        <taxon>Stramenopiles</taxon>
        <taxon>Ochrophyta</taxon>
        <taxon>Pelagophyceae</taxon>
        <taxon>Pelagomonadales</taxon>
        <taxon>Pelagomonadaceae</taxon>
        <taxon>Aureococcus</taxon>
    </lineage>
</organism>
<name>A0ABR1FZA0_AURAN</name>
<feature type="region of interest" description="Disordered" evidence="1">
    <location>
        <begin position="61"/>
        <end position="147"/>
    </location>
</feature>
<feature type="compositionally biased region" description="Low complexity" evidence="1">
    <location>
        <begin position="607"/>
        <end position="626"/>
    </location>
</feature>
<accession>A0ABR1FZA0</accession>
<evidence type="ECO:0000313" key="4">
    <source>
        <dbReference type="Proteomes" id="UP001363151"/>
    </source>
</evidence>
<dbReference type="InterPro" id="IPR041679">
    <property type="entry name" value="DNA2/NAM7-like_C"/>
</dbReference>
<feature type="region of interest" description="Disordered" evidence="1">
    <location>
        <begin position="600"/>
        <end position="626"/>
    </location>
</feature>
<dbReference type="Pfam" id="PF13087">
    <property type="entry name" value="AAA_12"/>
    <property type="match status" value="1"/>
</dbReference>
<feature type="compositionally biased region" description="Basic residues" evidence="1">
    <location>
        <begin position="85"/>
        <end position="107"/>
    </location>
</feature>
<feature type="region of interest" description="Disordered" evidence="1">
    <location>
        <begin position="254"/>
        <end position="336"/>
    </location>
</feature>
<feature type="region of interest" description="Disordered" evidence="1">
    <location>
        <begin position="1"/>
        <end position="49"/>
    </location>
</feature>
<dbReference type="SUPFAM" id="SSF52540">
    <property type="entry name" value="P-loop containing nucleoside triphosphate hydrolases"/>
    <property type="match status" value="1"/>
</dbReference>
<feature type="compositionally biased region" description="Low complexity" evidence="1">
    <location>
        <begin position="63"/>
        <end position="80"/>
    </location>
</feature>
<evidence type="ECO:0000259" key="2">
    <source>
        <dbReference type="Pfam" id="PF13087"/>
    </source>
</evidence>
<evidence type="ECO:0000313" key="3">
    <source>
        <dbReference type="EMBL" id="KAK7241593.1"/>
    </source>
</evidence>
<dbReference type="InterPro" id="IPR045055">
    <property type="entry name" value="DNA2/NAM7-like"/>
</dbReference>
<comment type="caution">
    <text evidence="3">The sequence shown here is derived from an EMBL/GenBank/DDBJ whole genome shotgun (WGS) entry which is preliminary data.</text>
</comment>
<keyword evidence="4" id="KW-1185">Reference proteome</keyword>
<evidence type="ECO:0000256" key="1">
    <source>
        <dbReference type="SAM" id="MobiDB-lite"/>
    </source>
</evidence>
<feature type="compositionally biased region" description="Basic residues" evidence="1">
    <location>
        <begin position="306"/>
        <end position="317"/>
    </location>
</feature>
<reference evidence="3 4" key="1">
    <citation type="submission" date="2024-03" db="EMBL/GenBank/DDBJ databases">
        <title>Aureococcus anophagefferens CCMP1851 and Kratosvirus quantuckense: Draft genome of a second virus-susceptible host strain in the model system.</title>
        <authorList>
            <person name="Chase E."/>
            <person name="Truchon A.R."/>
            <person name="Schepens W."/>
            <person name="Wilhelm S.W."/>
        </authorList>
    </citation>
    <scope>NUCLEOTIDE SEQUENCE [LARGE SCALE GENOMIC DNA]</scope>
    <source>
        <strain evidence="3 4">CCMP1851</strain>
    </source>
</reference>
<feature type="domain" description="DNA2/NAM7 helicase-like C-terminal" evidence="2">
    <location>
        <begin position="478"/>
        <end position="598"/>
    </location>
</feature>
<feature type="compositionally biased region" description="Basic residues" evidence="1">
    <location>
        <begin position="273"/>
        <end position="294"/>
    </location>
</feature>
<feature type="compositionally biased region" description="Low complexity" evidence="1">
    <location>
        <begin position="295"/>
        <end position="305"/>
    </location>
</feature>
<feature type="compositionally biased region" description="Acidic residues" evidence="1">
    <location>
        <begin position="254"/>
        <end position="265"/>
    </location>
</feature>
<proteinExistence type="predicted"/>